<proteinExistence type="predicted"/>
<keyword evidence="2" id="KW-0645">Protease</keyword>
<dbReference type="EMBL" id="AP024702">
    <property type="protein sequence ID" value="BCX47713.1"/>
    <property type="molecule type" value="Genomic_DNA"/>
</dbReference>
<dbReference type="GO" id="GO:0008237">
    <property type="term" value="F:metallopeptidase activity"/>
    <property type="evidence" value="ECO:0007669"/>
    <property type="project" value="UniProtKB-KW"/>
</dbReference>
<dbReference type="InterPro" id="IPR006640">
    <property type="entry name" value="SprT-like_domain"/>
</dbReference>
<dbReference type="PANTHER" id="PTHR38773">
    <property type="entry name" value="PROTEIN SPRT"/>
    <property type="match status" value="1"/>
</dbReference>
<organism evidence="2 3">
    <name type="scientific">Haloferula helveola</name>
    <dbReference type="NCBI Taxonomy" id="490095"/>
    <lineage>
        <taxon>Bacteria</taxon>
        <taxon>Pseudomonadati</taxon>
        <taxon>Verrucomicrobiota</taxon>
        <taxon>Verrucomicrobiia</taxon>
        <taxon>Verrucomicrobiales</taxon>
        <taxon>Verrucomicrobiaceae</taxon>
        <taxon>Haloferula</taxon>
    </lineage>
</organism>
<feature type="domain" description="SprT-like" evidence="1">
    <location>
        <begin position="8"/>
        <end position="163"/>
    </location>
</feature>
<dbReference type="SMART" id="SM00731">
    <property type="entry name" value="SprT"/>
    <property type="match status" value="1"/>
</dbReference>
<reference evidence="2 3" key="1">
    <citation type="submission" date="2021-06" db="EMBL/GenBank/DDBJ databases">
        <title>Complete genome of Haloferula helveola possessing various polysaccharide degrading enzymes.</title>
        <authorList>
            <person name="Takami H."/>
            <person name="Huang C."/>
            <person name="Hamasaki K."/>
        </authorList>
    </citation>
    <scope>NUCLEOTIDE SEQUENCE [LARGE SCALE GENOMIC DNA]</scope>
    <source>
        <strain evidence="2 3">CN-1</strain>
    </source>
</reference>
<accession>A0ABM7RD34</accession>
<dbReference type="PANTHER" id="PTHR38773:SF1">
    <property type="entry name" value="PROTEIN SPRT"/>
    <property type="match status" value="1"/>
</dbReference>
<gene>
    <name evidence="2" type="ORF">HAHE_16210</name>
</gene>
<keyword evidence="3" id="KW-1185">Reference proteome</keyword>
<keyword evidence="2" id="KW-0378">Hydrolase</keyword>
<evidence type="ECO:0000313" key="2">
    <source>
        <dbReference type="EMBL" id="BCX47713.1"/>
    </source>
</evidence>
<evidence type="ECO:0000259" key="1">
    <source>
        <dbReference type="SMART" id="SM00731"/>
    </source>
</evidence>
<dbReference type="Proteomes" id="UP001374893">
    <property type="component" value="Chromosome"/>
</dbReference>
<keyword evidence="2" id="KW-0482">Metalloprotease</keyword>
<evidence type="ECO:0000313" key="3">
    <source>
        <dbReference type="Proteomes" id="UP001374893"/>
    </source>
</evidence>
<dbReference type="Pfam" id="PF10263">
    <property type="entry name" value="SprT-like"/>
    <property type="match status" value="1"/>
</dbReference>
<protein>
    <submittedName>
        <fullName evidence="2">Zn-dependent metalloprotease</fullName>
    </submittedName>
</protein>
<name>A0ABM7RD34_9BACT</name>
<sequence length="179" mass="20324">MEVRGLPDEERTRLASAEAHRLGLRSLASDLRVVWNPRLRSTAGRAWPGQGVIELNPRLREFGDDEIRRTLLHELAHLVAHARAGRKRIAPHGPEWRFACADLGIAGESARHRLPLPRSRQKRRFRYECPVCGTGIERVRRLRRAAACFTCCKAHAGGRFDKRFQLVERDHCAATGLDP</sequence>